<evidence type="ECO:0000313" key="2">
    <source>
        <dbReference type="Proteomes" id="UP000291822"/>
    </source>
</evidence>
<evidence type="ECO:0000313" key="1">
    <source>
        <dbReference type="EMBL" id="TCI06356.1"/>
    </source>
</evidence>
<name>A0A4R0YH30_9GAMM</name>
<accession>A0A4R0YH30</accession>
<dbReference type="AlphaFoldDB" id="A0A4R0YH30"/>
<gene>
    <name evidence="1" type="ORF">EZM97_33245</name>
</gene>
<dbReference type="Proteomes" id="UP000291822">
    <property type="component" value="Unassembled WGS sequence"/>
</dbReference>
<protein>
    <submittedName>
        <fullName evidence="1">Uncharacterized protein</fullName>
    </submittedName>
</protein>
<sequence>MSSHETILQIMPASGWVAIYDMDGEETPEAIVCFALVEAVEDGVTRRDVRPMCADGKLIDFADDAENFLRVEQLADFEEHEEEDEEEDEEVEA</sequence>
<dbReference type="EMBL" id="SJTG01000006">
    <property type="protein sequence ID" value="TCI06356.1"/>
    <property type="molecule type" value="Genomic_DNA"/>
</dbReference>
<organism evidence="1 2">
    <name type="scientific">Dyella soli</name>
    <dbReference type="NCBI Taxonomy" id="522319"/>
    <lineage>
        <taxon>Bacteria</taxon>
        <taxon>Pseudomonadati</taxon>
        <taxon>Pseudomonadota</taxon>
        <taxon>Gammaproteobacteria</taxon>
        <taxon>Lysobacterales</taxon>
        <taxon>Rhodanobacteraceae</taxon>
        <taxon>Dyella</taxon>
    </lineage>
</organism>
<reference evidence="1 2" key="1">
    <citation type="submission" date="2019-02" db="EMBL/GenBank/DDBJ databases">
        <title>Dyella amyloliquefaciens sp. nov., isolated from forest soil.</title>
        <authorList>
            <person name="Gao Z.-H."/>
            <person name="Qiu L.-H."/>
        </authorList>
    </citation>
    <scope>NUCLEOTIDE SEQUENCE [LARGE SCALE GENOMIC DNA]</scope>
    <source>
        <strain evidence="1 2">KACC 12747</strain>
    </source>
</reference>
<keyword evidence="2" id="KW-1185">Reference proteome</keyword>
<proteinExistence type="predicted"/>
<dbReference type="RefSeq" id="WP_131412998.1">
    <property type="nucleotide sequence ID" value="NZ_SJTG01000006.1"/>
</dbReference>
<comment type="caution">
    <text evidence="1">The sequence shown here is derived from an EMBL/GenBank/DDBJ whole genome shotgun (WGS) entry which is preliminary data.</text>
</comment>